<dbReference type="InterPro" id="IPR001214">
    <property type="entry name" value="SET_dom"/>
</dbReference>
<dbReference type="PROSITE" id="PS50280">
    <property type="entry name" value="SET"/>
    <property type="match status" value="1"/>
</dbReference>
<dbReference type="AlphaFoldDB" id="A0AAE8SU85"/>
<organism evidence="3 4">
    <name type="scientific">Cephalotrichum gorgonifer</name>
    <dbReference type="NCBI Taxonomy" id="2041049"/>
    <lineage>
        <taxon>Eukaryota</taxon>
        <taxon>Fungi</taxon>
        <taxon>Dikarya</taxon>
        <taxon>Ascomycota</taxon>
        <taxon>Pezizomycotina</taxon>
        <taxon>Sordariomycetes</taxon>
        <taxon>Hypocreomycetidae</taxon>
        <taxon>Microascales</taxon>
        <taxon>Microascaceae</taxon>
        <taxon>Cephalotrichum</taxon>
    </lineage>
</organism>
<accession>A0AAE8SU85</accession>
<comment type="caution">
    <text evidence="3">The sequence shown here is derived from an EMBL/GenBank/DDBJ whole genome shotgun (WGS) entry which is preliminary data.</text>
</comment>
<evidence type="ECO:0000256" key="1">
    <source>
        <dbReference type="SAM" id="SignalP"/>
    </source>
</evidence>
<dbReference type="Gene3D" id="2.170.270.10">
    <property type="entry name" value="SET domain"/>
    <property type="match status" value="1"/>
</dbReference>
<dbReference type="SMART" id="SM00317">
    <property type="entry name" value="SET"/>
    <property type="match status" value="1"/>
</dbReference>
<keyword evidence="1" id="KW-0732">Signal</keyword>
<dbReference type="Pfam" id="PF00856">
    <property type="entry name" value="SET"/>
    <property type="match status" value="1"/>
</dbReference>
<dbReference type="EMBL" id="ONZQ02000005">
    <property type="protein sequence ID" value="SPO01452.1"/>
    <property type="molecule type" value="Genomic_DNA"/>
</dbReference>
<proteinExistence type="predicted"/>
<dbReference type="SUPFAM" id="SSF82199">
    <property type="entry name" value="SET domain"/>
    <property type="match status" value="1"/>
</dbReference>
<reference evidence="3" key="1">
    <citation type="submission" date="2018-03" db="EMBL/GenBank/DDBJ databases">
        <authorList>
            <person name="Guldener U."/>
        </authorList>
    </citation>
    <scope>NUCLEOTIDE SEQUENCE</scope>
</reference>
<gene>
    <name evidence="3" type="ORF">DNG_04125</name>
</gene>
<dbReference type="InterPro" id="IPR046341">
    <property type="entry name" value="SET_dom_sf"/>
</dbReference>
<evidence type="ECO:0000313" key="4">
    <source>
        <dbReference type="Proteomes" id="UP001187682"/>
    </source>
</evidence>
<dbReference type="InterPro" id="IPR053185">
    <property type="entry name" value="SET_domain_protein"/>
</dbReference>
<evidence type="ECO:0000313" key="3">
    <source>
        <dbReference type="EMBL" id="SPO01452.1"/>
    </source>
</evidence>
<protein>
    <recommendedName>
        <fullName evidence="2">SET domain-containing protein</fullName>
    </recommendedName>
</protein>
<dbReference type="Proteomes" id="UP001187682">
    <property type="component" value="Unassembled WGS sequence"/>
</dbReference>
<dbReference type="PANTHER" id="PTHR47332:SF6">
    <property type="entry name" value="SET DOMAIN-CONTAINING PROTEIN"/>
    <property type="match status" value="1"/>
</dbReference>
<name>A0AAE8SU85_9PEZI</name>
<feature type="domain" description="SET" evidence="2">
    <location>
        <begin position="105"/>
        <end position="260"/>
    </location>
</feature>
<dbReference type="PANTHER" id="PTHR47332">
    <property type="entry name" value="SET DOMAIN-CONTAINING PROTEIN 5"/>
    <property type="match status" value="1"/>
</dbReference>
<feature type="chain" id="PRO_5042231865" description="SET domain-containing protein" evidence="1">
    <location>
        <begin position="20"/>
        <end position="406"/>
    </location>
</feature>
<feature type="signal peptide" evidence="1">
    <location>
        <begin position="1"/>
        <end position="19"/>
    </location>
</feature>
<evidence type="ECO:0000259" key="2">
    <source>
        <dbReference type="PROSITE" id="PS50280"/>
    </source>
</evidence>
<dbReference type="CDD" id="cd20071">
    <property type="entry name" value="SET_SMYD"/>
    <property type="match status" value="1"/>
</dbReference>
<sequence length="406" mass="44655">MARLRLLAPLLAAASLISAHEGADYKFSGNDVVNQIVENSVPAPNLPGGWYASERCVSGYCVYANPGASGGAGIAALTTASSLEKLKVQELQLGLADTTAIPNPRPYEVKDVPGKGKILVATETIRRGTKLLSSSPSLIVHRNFFNETFPEKQDPLLELAVSLLPAATQSRIYEQMNPAEGVVTLKDVLERLPFEANLGVVWVGKDGFDEEKHLLNYPDVAPLSHNCRPNAAFHIDNNFVHQVSAVRKIQPGEEISISYFNPFLPTAERQEMIKRWLGKPCSCSACTQGGRLDQILVSDGRLEEIQAIESKLRDFDTRVTTGMLTRLVQLYQDEGLESRLANMYGQVAINYNSLGYQKRCVKYANLAVQAGLIEHGTGSNDVIAMRILAKESMEHYSWRARLKNKA</sequence>
<keyword evidence="4" id="KW-1185">Reference proteome</keyword>